<dbReference type="InterPro" id="IPR009875">
    <property type="entry name" value="PilZ_domain"/>
</dbReference>
<dbReference type="OrthoDB" id="5513082at2"/>
<dbReference type="Pfam" id="PF07238">
    <property type="entry name" value="PilZ"/>
    <property type="match status" value="1"/>
</dbReference>
<evidence type="ECO:0000313" key="2">
    <source>
        <dbReference type="EMBL" id="QCQ23267.1"/>
    </source>
</evidence>
<feature type="domain" description="PilZ" evidence="1">
    <location>
        <begin position="19"/>
        <end position="108"/>
    </location>
</feature>
<sequence>MTVEKNRQEGDTPSGKPAPCEVTFTYEGQTRKGHTTHFSETGMMIFCREPAPLNTKLTLTIRIPGVEKPVKLSAEVVWTNIFGSEDAITPRGMAVKFLGLDAGLARMLFEVSAKYQVYGDPYAAYYS</sequence>
<dbReference type="KEGG" id="dax:FDQ92_14450"/>
<dbReference type="Gene3D" id="2.40.10.220">
    <property type="entry name" value="predicted glycosyltransferase like domains"/>
    <property type="match status" value="1"/>
</dbReference>
<dbReference type="GO" id="GO:0035438">
    <property type="term" value="F:cyclic-di-GMP binding"/>
    <property type="evidence" value="ECO:0007669"/>
    <property type="project" value="InterPro"/>
</dbReference>
<dbReference type="SUPFAM" id="SSF141371">
    <property type="entry name" value="PilZ domain-like"/>
    <property type="match status" value="1"/>
</dbReference>
<reference evidence="2 3" key="1">
    <citation type="submission" date="2019-05" db="EMBL/GenBank/DDBJ databases">
        <title>The Complete Genome Sequence of the n-alkane-degrading Desulfoglaeba alkanexedens ALDC reveals multiple alkylsuccinate synthase gene clusters.</title>
        <authorList>
            <person name="Callaghan A.V."/>
            <person name="Davidova I.A."/>
            <person name="Duncan K.E."/>
            <person name="Morris B."/>
            <person name="McInerney M.J."/>
        </authorList>
    </citation>
    <scope>NUCLEOTIDE SEQUENCE [LARGE SCALE GENOMIC DNA]</scope>
    <source>
        <strain evidence="2 3">ALDC</strain>
    </source>
</reference>
<evidence type="ECO:0000313" key="3">
    <source>
        <dbReference type="Proteomes" id="UP000298602"/>
    </source>
</evidence>
<dbReference type="EMBL" id="CP040098">
    <property type="protein sequence ID" value="QCQ23267.1"/>
    <property type="molecule type" value="Genomic_DNA"/>
</dbReference>
<keyword evidence="3" id="KW-1185">Reference proteome</keyword>
<dbReference type="RefSeq" id="WP_137425546.1">
    <property type="nucleotide sequence ID" value="NZ_CP040098.1"/>
</dbReference>
<reference evidence="2 3" key="2">
    <citation type="submission" date="2019-05" db="EMBL/GenBank/DDBJ databases">
        <authorList>
            <person name="Suflita J.M."/>
            <person name="Marks C.R."/>
        </authorList>
    </citation>
    <scope>NUCLEOTIDE SEQUENCE [LARGE SCALE GENOMIC DNA]</scope>
    <source>
        <strain evidence="2 3">ALDC</strain>
    </source>
</reference>
<gene>
    <name evidence="2" type="ORF">FDQ92_14450</name>
</gene>
<organism evidence="2 3">
    <name type="scientific">Desulfoglaeba alkanexedens ALDC</name>
    <dbReference type="NCBI Taxonomy" id="980445"/>
    <lineage>
        <taxon>Bacteria</taxon>
        <taxon>Pseudomonadati</taxon>
        <taxon>Thermodesulfobacteriota</taxon>
        <taxon>Syntrophobacteria</taxon>
        <taxon>Syntrophobacterales</taxon>
        <taxon>Syntrophobacteraceae</taxon>
        <taxon>Desulfoglaeba</taxon>
    </lineage>
</organism>
<dbReference type="Proteomes" id="UP000298602">
    <property type="component" value="Chromosome"/>
</dbReference>
<dbReference type="AlphaFoldDB" id="A0A4P8L5F4"/>
<name>A0A4P8L5F4_9BACT</name>
<accession>A0A4P8L5F4</accession>
<proteinExistence type="predicted"/>
<evidence type="ECO:0000259" key="1">
    <source>
        <dbReference type="Pfam" id="PF07238"/>
    </source>
</evidence>
<protein>
    <recommendedName>
        <fullName evidence="1">PilZ domain-containing protein</fullName>
    </recommendedName>
</protein>